<reference evidence="1 2" key="1">
    <citation type="submission" date="2018-10" db="EMBL/GenBank/DDBJ databases">
        <authorList>
            <consortium name="IHU Genomes"/>
        </authorList>
    </citation>
    <scope>NUCLEOTIDE SEQUENCE [LARGE SCALE GENOMIC DNA]</scope>
    <source>
        <strain evidence="1 2">A1</strain>
    </source>
</reference>
<dbReference type="PROSITE" id="PS51257">
    <property type="entry name" value="PROKAR_LIPOPROTEIN"/>
    <property type="match status" value="1"/>
</dbReference>
<evidence type="ECO:0000313" key="1">
    <source>
        <dbReference type="EMBL" id="VBB17561.1"/>
    </source>
</evidence>
<accession>A0A5K0U7V1</accession>
<dbReference type="InterPro" id="IPR036188">
    <property type="entry name" value="FAD/NAD-bd_sf"/>
</dbReference>
<dbReference type="EMBL" id="UPSH01000001">
    <property type="protein sequence ID" value="VBB17561.1"/>
    <property type="molecule type" value="Genomic_DNA"/>
</dbReference>
<comment type="caution">
    <text evidence="1">The sequence shown here is derived from an EMBL/GenBank/DDBJ whole genome shotgun (WGS) entry which is preliminary data.</text>
</comment>
<keyword evidence="2" id="KW-1185">Reference proteome</keyword>
<gene>
    <name evidence="1" type="ORF">YASMINEVIRUS_23</name>
</gene>
<evidence type="ECO:0000313" key="2">
    <source>
        <dbReference type="Proteomes" id="UP000594342"/>
    </source>
</evidence>
<dbReference type="Gene3D" id="3.50.50.60">
    <property type="entry name" value="FAD/NAD(P)-binding domain"/>
    <property type="match status" value="1"/>
</dbReference>
<proteinExistence type="predicted"/>
<sequence>MRYYFDVVVIGGGPAGLGTACALAMELPLQTGSAHSGRSYIKRSFVVIDSGKRLFKRDRNNKRDIVTGIGGAGLFSDGKFSFFPSSSMLWRLPNRDVLRDAYMWYKRLLSNYNDSVPDFPDSLDAPTSVSKSGVATENSWHLKEYLSIYLSLEERYDLINRMVNIIGESNIMTETEIIDYTTNHKGEHVLTALTPDEENPGKTREIQIVCRNIVVAGGRFWPMFSRTGQPNTRFMRLEYGVRVQGSPDLSIFTETKIKDPKYKYESVKCSFDKIDEMKENCCVNIPSEFIKDVTQSSPGIEYRTFCCCRNGEVVVTEFNELETCSGRADCEPTKESNIGFNVRVKDPVTAALIGDTGFLKEGGTFTDVPMKTVLKLPTSSQSNIIEKHFGTEGAKHLVTGLKKLCERFPDLERATLSGPTLEGVGYYPETNDELRMRDQSVWVVGDACGKFRGITASVVSGYYVGLNLGQMSE</sequence>
<dbReference type="Proteomes" id="UP000594342">
    <property type="component" value="Unassembled WGS sequence"/>
</dbReference>
<dbReference type="SUPFAM" id="SSF51905">
    <property type="entry name" value="FAD/NAD(P)-binding domain"/>
    <property type="match status" value="1"/>
</dbReference>
<protein>
    <submittedName>
        <fullName evidence="1">FAD-binding protein</fullName>
    </submittedName>
</protein>
<name>A0A5K0U7V1_9VIRU</name>
<organism evidence="1 2">
    <name type="scientific">Yasminevirus sp. GU-2018</name>
    <dbReference type="NCBI Taxonomy" id="2420051"/>
    <lineage>
        <taxon>Viruses</taxon>
        <taxon>Varidnaviria</taxon>
        <taxon>Bamfordvirae</taxon>
        <taxon>Nucleocytoviricota</taxon>
        <taxon>Megaviricetes</taxon>
        <taxon>Imitervirales</taxon>
        <taxon>Mimiviridae</taxon>
        <taxon>Klosneuvirinae</taxon>
        <taxon>Yasminevirus</taxon>
        <taxon>Yasminevirus saudimassiliense</taxon>
    </lineage>
</organism>